<evidence type="ECO:0000256" key="1">
    <source>
        <dbReference type="ARBA" id="ARBA00013260"/>
    </source>
</evidence>
<dbReference type="FunFam" id="3.40.50.1470:FF:000001">
    <property type="entry name" value="Peptidyl-tRNA hydrolase"/>
    <property type="match status" value="1"/>
</dbReference>
<keyword evidence="3 7" id="KW-0378">Hydrolase</keyword>
<dbReference type="GO" id="GO:0072344">
    <property type="term" value="P:rescue of stalled ribosome"/>
    <property type="evidence" value="ECO:0007669"/>
    <property type="project" value="UniProtKB-UniRule"/>
</dbReference>
<dbReference type="GO" id="GO:0004045">
    <property type="term" value="F:peptidyl-tRNA hydrolase activity"/>
    <property type="evidence" value="ECO:0007669"/>
    <property type="project" value="UniProtKB-UniRule"/>
</dbReference>
<comment type="caution">
    <text evidence="8">The sequence shown here is derived from an EMBL/GenBank/DDBJ whole genome shotgun (WGS) entry which is preliminary data.</text>
</comment>
<feature type="binding site" evidence="7">
    <location>
        <position position="27"/>
    </location>
    <ligand>
        <name>tRNA</name>
        <dbReference type="ChEBI" id="CHEBI:17843"/>
    </ligand>
</feature>
<keyword evidence="9" id="KW-1185">Reference proteome</keyword>
<protein>
    <recommendedName>
        <fullName evidence="6 7">Peptidyl-tRNA hydrolase</fullName>
        <shortName evidence="7">Pth</shortName>
        <ecNumber evidence="1 7">3.1.1.29</ecNumber>
    </recommendedName>
</protein>
<dbReference type="GO" id="GO:0006515">
    <property type="term" value="P:protein quality control for misfolded or incompletely synthesized proteins"/>
    <property type="evidence" value="ECO:0007669"/>
    <property type="project" value="UniProtKB-UniRule"/>
</dbReference>
<dbReference type="PANTHER" id="PTHR17224">
    <property type="entry name" value="PEPTIDYL-TRNA HYDROLASE"/>
    <property type="match status" value="1"/>
</dbReference>
<organism evidence="8 9">
    <name type="scientific">Pelolinea submarina</name>
    <dbReference type="NCBI Taxonomy" id="913107"/>
    <lineage>
        <taxon>Bacteria</taxon>
        <taxon>Bacillati</taxon>
        <taxon>Chloroflexota</taxon>
        <taxon>Anaerolineae</taxon>
        <taxon>Anaerolineales</taxon>
        <taxon>Anaerolineaceae</taxon>
        <taxon>Pelolinea</taxon>
    </lineage>
</organism>
<dbReference type="NCBIfam" id="TIGR00447">
    <property type="entry name" value="pth"/>
    <property type="match status" value="1"/>
</dbReference>
<evidence type="ECO:0000256" key="3">
    <source>
        <dbReference type="ARBA" id="ARBA00022801"/>
    </source>
</evidence>
<dbReference type="Pfam" id="PF01195">
    <property type="entry name" value="Pept_tRNA_hydro"/>
    <property type="match status" value="1"/>
</dbReference>
<dbReference type="PANTHER" id="PTHR17224:SF1">
    <property type="entry name" value="PEPTIDYL-TRNA HYDROLASE"/>
    <property type="match status" value="1"/>
</dbReference>
<evidence type="ECO:0000313" key="9">
    <source>
        <dbReference type="Proteomes" id="UP000256388"/>
    </source>
</evidence>
<comment type="function">
    <text evidence="7">Catalyzes the release of premature peptidyl moieties from peptidyl-tRNA molecules trapped in stalled 50S ribosomal subunits, and thus maintains levels of free tRNAs and 50S ribosomes.</text>
</comment>
<keyword evidence="4 7" id="KW-0694">RNA-binding</keyword>
<comment type="similarity">
    <text evidence="7">Belongs to the PTH family.</text>
</comment>
<feature type="binding site" evidence="7">
    <location>
        <position position="79"/>
    </location>
    <ligand>
        <name>tRNA</name>
        <dbReference type="ChEBI" id="CHEBI:17843"/>
    </ligand>
</feature>
<dbReference type="CDD" id="cd00462">
    <property type="entry name" value="PTH"/>
    <property type="match status" value="1"/>
</dbReference>
<comment type="catalytic activity">
    <reaction evidence="5 7">
        <text>an N-acyl-L-alpha-aminoacyl-tRNA + H2O = an N-acyl-L-amino acid + a tRNA + H(+)</text>
        <dbReference type="Rhea" id="RHEA:54448"/>
        <dbReference type="Rhea" id="RHEA-COMP:10123"/>
        <dbReference type="Rhea" id="RHEA-COMP:13883"/>
        <dbReference type="ChEBI" id="CHEBI:15377"/>
        <dbReference type="ChEBI" id="CHEBI:15378"/>
        <dbReference type="ChEBI" id="CHEBI:59874"/>
        <dbReference type="ChEBI" id="CHEBI:78442"/>
        <dbReference type="ChEBI" id="CHEBI:138191"/>
        <dbReference type="EC" id="3.1.1.29"/>
    </reaction>
</comment>
<keyword evidence="7" id="KW-0963">Cytoplasm</keyword>
<dbReference type="EMBL" id="QUMS01000001">
    <property type="protein sequence ID" value="REG10615.1"/>
    <property type="molecule type" value="Genomic_DNA"/>
</dbReference>
<keyword evidence="2 7" id="KW-0820">tRNA-binding</keyword>
<evidence type="ECO:0000256" key="2">
    <source>
        <dbReference type="ARBA" id="ARBA00022555"/>
    </source>
</evidence>
<evidence type="ECO:0000256" key="4">
    <source>
        <dbReference type="ARBA" id="ARBA00022884"/>
    </source>
</evidence>
<dbReference type="AlphaFoldDB" id="A0A347ZU19"/>
<evidence type="ECO:0000313" key="8">
    <source>
        <dbReference type="EMBL" id="REG10615.1"/>
    </source>
</evidence>
<evidence type="ECO:0000256" key="5">
    <source>
        <dbReference type="ARBA" id="ARBA00048707"/>
    </source>
</evidence>
<evidence type="ECO:0000256" key="6">
    <source>
        <dbReference type="ARBA" id="ARBA00050038"/>
    </source>
</evidence>
<dbReference type="InterPro" id="IPR001328">
    <property type="entry name" value="Pept_tRNA_hydro"/>
</dbReference>
<proteinExistence type="inferred from homology"/>
<feature type="site" description="Discriminates between blocked and unblocked aminoacyl-tRNA" evidence="7">
    <location>
        <position position="22"/>
    </location>
</feature>
<reference evidence="8 9" key="1">
    <citation type="submission" date="2018-08" db="EMBL/GenBank/DDBJ databases">
        <title>Genomic Encyclopedia of Type Strains, Phase IV (KMG-IV): sequencing the most valuable type-strain genomes for metagenomic binning, comparative biology and taxonomic classification.</title>
        <authorList>
            <person name="Goeker M."/>
        </authorList>
    </citation>
    <scope>NUCLEOTIDE SEQUENCE [LARGE SCALE GENOMIC DNA]</scope>
    <source>
        <strain evidence="8 9">DSM 23923</strain>
    </source>
</reference>
<sequence>MFFKQHPSNESLEWYIFVGLGNPGREYEHTRHNIGFSAIQRLAERWSIDISRYKFKALTGAGTVAGKRVALVMPQTYMNLSGTAVGSFVHFYKIDLAHLVVVNDDMDLPFGNIRIRKAGGSAGQRGMQSIISRLGSEEFPRMRLGIGRPPGRMDPKDYVLKKFKGDEEIILDQVLDTCGDALEIFLEQGIEKAMTLFNGSVLNDDE</sequence>
<comment type="subunit">
    <text evidence="7">Monomer.</text>
</comment>
<dbReference type="EC" id="3.1.1.29" evidence="1 7"/>
<dbReference type="OrthoDB" id="9800507at2"/>
<dbReference type="HAMAP" id="MF_00083">
    <property type="entry name" value="Pept_tRNA_hydro_bact"/>
    <property type="match status" value="1"/>
</dbReference>
<comment type="subcellular location">
    <subcellularLocation>
        <location evidence="7">Cytoplasm</location>
    </subcellularLocation>
</comment>
<dbReference type="SUPFAM" id="SSF53178">
    <property type="entry name" value="Peptidyl-tRNA hydrolase-like"/>
    <property type="match status" value="1"/>
</dbReference>
<dbReference type="InterPro" id="IPR036416">
    <property type="entry name" value="Pept_tRNA_hydro_sf"/>
</dbReference>
<comment type="caution">
    <text evidence="7">Lacks conserved residue(s) required for the propagation of feature annotation.</text>
</comment>
<comment type="function">
    <text evidence="7">Hydrolyzes ribosome-free peptidyl-tRNAs (with 1 or more amino acids incorporated), which drop off the ribosome during protein synthesis, or as a result of ribosome stalling.</text>
</comment>
<dbReference type="Gene3D" id="3.40.50.1470">
    <property type="entry name" value="Peptidyl-tRNA hydrolase"/>
    <property type="match status" value="1"/>
</dbReference>
<dbReference type="GO" id="GO:0005737">
    <property type="term" value="C:cytoplasm"/>
    <property type="evidence" value="ECO:0007669"/>
    <property type="project" value="UniProtKB-SubCell"/>
</dbReference>
<feature type="active site" description="Proton acceptor" evidence="7">
    <location>
        <position position="32"/>
    </location>
</feature>
<gene>
    <name evidence="7" type="primary">pth</name>
    <name evidence="8" type="ORF">DFR64_0474</name>
</gene>
<dbReference type="Proteomes" id="UP000256388">
    <property type="component" value="Unassembled WGS sequence"/>
</dbReference>
<evidence type="ECO:0000256" key="7">
    <source>
        <dbReference type="HAMAP-Rule" id="MF_00083"/>
    </source>
</evidence>
<feature type="binding site" evidence="7">
    <location>
        <position position="77"/>
    </location>
    <ligand>
        <name>tRNA</name>
        <dbReference type="ChEBI" id="CHEBI:17843"/>
    </ligand>
</feature>
<name>A0A347ZU19_9CHLR</name>
<accession>A0A347ZU19</accession>
<feature type="site" description="Stabilizes the basic form of H active site to accept a proton" evidence="7">
    <location>
        <position position="104"/>
    </location>
</feature>
<dbReference type="RefSeq" id="WP_116223782.1">
    <property type="nucleotide sequence ID" value="NZ_AP018437.1"/>
</dbReference>
<dbReference type="GO" id="GO:0000049">
    <property type="term" value="F:tRNA binding"/>
    <property type="evidence" value="ECO:0007669"/>
    <property type="project" value="UniProtKB-UniRule"/>
</dbReference>